<organism evidence="2 3">
    <name type="scientific">Protopolystoma xenopodis</name>
    <dbReference type="NCBI Taxonomy" id="117903"/>
    <lineage>
        <taxon>Eukaryota</taxon>
        <taxon>Metazoa</taxon>
        <taxon>Spiralia</taxon>
        <taxon>Lophotrochozoa</taxon>
        <taxon>Platyhelminthes</taxon>
        <taxon>Monogenea</taxon>
        <taxon>Polyopisthocotylea</taxon>
        <taxon>Polystomatidea</taxon>
        <taxon>Polystomatidae</taxon>
        <taxon>Protopolystoma</taxon>
    </lineage>
</organism>
<evidence type="ECO:0000256" key="1">
    <source>
        <dbReference type="ARBA" id="ARBA00022737"/>
    </source>
</evidence>
<dbReference type="AlphaFoldDB" id="A0A448WUZ4"/>
<dbReference type="EMBL" id="CAAALY010048398">
    <property type="protein sequence ID" value="VEL20879.1"/>
    <property type="molecule type" value="Genomic_DNA"/>
</dbReference>
<dbReference type="GO" id="GO:0005737">
    <property type="term" value="C:cytoplasm"/>
    <property type="evidence" value="ECO:0007669"/>
    <property type="project" value="TreeGrafter"/>
</dbReference>
<gene>
    <name evidence="2" type="ORF">PXEA_LOCUS14319</name>
</gene>
<dbReference type="GO" id="GO:0007268">
    <property type="term" value="P:chemical synaptic transmission"/>
    <property type="evidence" value="ECO:0007669"/>
    <property type="project" value="TreeGrafter"/>
</dbReference>
<dbReference type="GO" id="GO:0043197">
    <property type="term" value="C:dendritic spine"/>
    <property type="evidence" value="ECO:0007669"/>
    <property type="project" value="TreeGrafter"/>
</dbReference>
<dbReference type="Gene3D" id="2.30.29.30">
    <property type="entry name" value="Pleckstrin-homology domain (PH domain)/Phosphotyrosine-binding domain (PTB)"/>
    <property type="match status" value="1"/>
</dbReference>
<keyword evidence="1" id="KW-0677">Repeat</keyword>
<evidence type="ECO:0008006" key="4">
    <source>
        <dbReference type="Google" id="ProtNLM"/>
    </source>
</evidence>
<evidence type="ECO:0000313" key="3">
    <source>
        <dbReference type="Proteomes" id="UP000784294"/>
    </source>
</evidence>
<dbReference type="InterPro" id="IPR011993">
    <property type="entry name" value="PH-like_dom_sf"/>
</dbReference>
<name>A0A448WUZ4_9PLAT</name>
<accession>A0A448WUZ4</accession>
<sequence length="229" mass="24565">MIDHPLRTISYIADIGDIFVLMARRRISSQSMDPAASSVDPDAGCCNCSHINGISSSGIDNGSLFSNDCRSSMSKAVPDIEMSSNPVDTNYLHKNQQHSQRHHQHNQFRHHMSGVDIAKPDTMATNGGTRSTNNGGCCHSTSSSSCLLSHTTTASSAAAAIATSAHHLRLPTLTSVKSDAGIRCSAGSVGPAEGLSHFPTIEAYYKSQYAERQTLKVICHVFESDEVRC</sequence>
<dbReference type="Proteomes" id="UP000784294">
    <property type="component" value="Unassembled WGS sequence"/>
</dbReference>
<dbReference type="PANTHER" id="PTHR12345">
    <property type="entry name" value="SYNTENIN RELATED"/>
    <property type="match status" value="1"/>
</dbReference>
<dbReference type="InterPro" id="IPR051230">
    <property type="entry name" value="APP-Binding"/>
</dbReference>
<proteinExistence type="predicted"/>
<protein>
    <recommendedName>
        <fullName evidence="4">PID domain-containing protein</fullName>
    </recommendedName>
</protein>
<dbReference type="PANTHER" id="PTHR12345:SF16">
    <property type="entry name" value="X11L, ISOFORM F-RELATED"/>
    <property type="match status" value="1"/>
</dbReference>
<evidence type="ECO:0000313" key="2">
    <source>
        <dbReference type="EMBL" id="VEL20879.1"/>
    </source>
</evidence>
<dbReference type="GO" id="GO:0005886">
    <property type="term" value="C:plasma membrane"/>
    <property type="evidence" value="ECO:0007669"/>
    <property type="project" value="TreeGrafter"/>
</dbReference>
<dbReference type="OrthoDB" id="5987010at2759"/>
<comment type="caution">
    <text evidence="2">The sequence shown here is derived from an EMBL/GenBank/DDBJ whole genome shotgun (WGS) entry which is preliminary data.</text>
</comment>
<keyword evidence="3" id="KW-1185">Reference proteome</keyword>
<reference evidence="2" key="1">
    <citation type="submission" date="2018-11" db="EMBL/GenBank/DDBJ databases">
        <authorList>
            <consortium name="Pathogen Informatics"/>
        </authorList>
    </citation>
    <scope>NUCLEOTIDE SEQUENCE</scope>
</reference>